<feature type="region of interest" description="Disordered" evidence="1">
    <location>
        <begin position="1"/>
        <end position="28"/>
    </location>
</feature>
<keyword evidence="3" id="KW-1185">Reference proteome</keyword>
<name>A0A9Q3IUP0_9BASI</name>
<reference evidence="2" key="1">
    <citation type="submission" date="2021-03" db="EMBL/GenBank/DDBJ databases">
        <title>Draft genome sequence of rust myrtle Austropuccinia psidii MF-1, a brazilian biotype.</title>
        <authorList>
            <person name="Quecine M.C."/>
            <person name="Pachon D.M.R."/>
            <person name="Bonatelli M.L."/>
            <person name="Correr F.H."/>
            <person name="Franceschini L.M."/>
            <person name="Leite T.F."/>
            <person name="Margarido G.R.A."/>
            <person name="Almeida C.A."/>
            <person name="Ferrarezi J.A."/>
            <person name="Labate C.A."/>
        </authorList>
    </citation>
    <scope>NUCLEOTIDE SEQUENCE</scope>
    <source>
        <strain evidence="2">MF-1</strain>
    </source>
</reference>
<dbReference type="EMBL" id="AVOT02056092">
    <property type="protein sequence ID" value="MBW0550508.1"/>
    <property type="molecule type" value="Genomic_DNA"/>
</dbReference>
<proteinExistence type="predicted"/>
<evidence type="ECO:0000313" key="2">
    <source>
        <dbReference type="EMBL" id="MBW0550508.1"/>
    </source>
</evidence>
<dbReference type="AlphaFoldDB" id="A0A9Q3IUP0"/>
<evidence type="ECO:0000256" key="1">
    <source>
        <dbReference type="SAM" id="MobiDB-lite"/>
    </source>
</evidence>
<feature type="compositionally biased region" description="Basic and acidic residues" evidence="1">
    <location>
        <begin position="1"/>
        <end position="10"/>
    </location>
</feature>
<comment type="caution">
    <text evidence="2">The sequence shown here is derived from an EMBL/GenBank/DDBJ whole genome shotgun (WGS) entry which is preliminary data.</text>
</comment>
<protein>
    <submittedName>
        <fullName evidence="2">Uncharacterized protein</fullName>
    </submittedName>
</protein>
<feature type="region of interest" description="Disordered" evidence="1">
    <location>
        <begin position="57"/>
        <end position="79"/>
    </location>
</feature>
<organism evidence="2 3">
    <name type="scientific">Austropuccinia psidii MF-1</name>
    <dbReference type="NCBI Taxonomy" id="1389203"/>
    <lineage>
        <taxon>Eukaryota</taxon>
        <taxon>Fungi</taxon>
        <taxon>Dikarya</taxon>
        <taxon>Basidiomycota</taxon>
        <taxon>Pucciniomycotina</taxon>
        <taxon>Pucciniomycetes</taxon>
        <taxon>Pucciniales</taxon>
        <taxon>Sphaerophragmiaceae</taxon>
        <taxon>Austropuccinia</taxon>
    </lineage>
</organism>
<sequence length="79" mass="9406">MIPPHLREQPTQRPSVIRRGSRDLREKEVEVDQSHKIWKNEPSLTFRRIFQQKPSRRGLHGLRKFFSDPPTPQIPIPTE</sequence>
<feature type="compositionally biased region" description="Pro residues" evidence="1">
    <location>
        <begin position="69"/>
        <end position="79"/>
    </location>
</feature>
<dbReference type="Proteomes" id="UP000765509">
    <property type="component" value="Unassembled WGS sequence"/>
</dbReference>
<evidence type="ECO:0000313" key="3">
    <source>
        <dbReference type="Proteomes" id="UP000765509"/>
    </source>
</evidence>
<accession>A0A9Q3IUP0</accession>
<gene>
    <name evidence="2" type="ORF">O181_090223</name>
</gene>